<dbReference type="EMBL" id="CP097509">
    <property type="protein sequence ID" value="URE17798.1"/>
    <property type="molecule type" value="Genomic_DNA"/>
</dbReference>
<feature type="compositionally biased region" description="Basic residues" evidence="1">
    <location>
        <begin position="97"/>
        <end position="108"/>
    </location>
</feature>
<feature type="region of interest" description="Disordered" evidence="1">
    <location>
        <begin position="84"/>
        <end position="118"/>
    </location>
</feature>
<sequence length="133" mass="15358">MENHKITVELGTTYVFLMKNGSEFLLTDTVGFIQKLPTMLEIYGLGIRNLVIGQILIDERGNGMEGEEGKVQIELRSLAYMSSRGGVSKVREEVSREKRRRRSKKREKKRENRENLDAFQSAIILPRRSRSRS</sequence>
<organism evidence="2 3">
    <name type="scientific">Musa troglodytarum</name>
    <name type="common">fe'i banana</name>
    <dbReference type="NCBI Taxonomy" id="320322"/>
    <lineage>
        <taxon>Eukaryota</taxon>
        <taxon>Viridiplantae</taxon>
        <taxon>Streptophyta</taxon>
        <taxon>Embryophyta</taxon>
        <taxon>Tracheophyta</taxon>
        <taxon>Spermatophyta</taxon>
        <taxon>Magnoliopsida</taxon>
        <taxon>Liliopsida</taxon>
        <taxon>Zingiberales</taxon>
        <taxon>Musaceae</taxon>
        <taxon>Musa</taxon>
    </lineage>
</organism>
<keyword evidence="3" id="KW-1185">Reference proteome</keyword>
<protein>
    <submittedName>
        <fullName evidence="2">Uncharacterized protein</fullName>
    </submittedName>
</protein>
<proteinExistence type="predicted"/>
<gene>
    <name evidence="2" type="ORF">MUK42_04934</name>
</gene>
<evidence type="ECO:0000313" key="3">
    <source>
        <dbReference type="Proteomes" id="UP001055439"/>
    </source>
</evidence>
<name>A0A9E7KET5_9LILI</name>
<dbReference type="AlphaFoldDB" id="A0A9E7KET5"/>
<accession>A0A9E7KET5</accession>
<reference evidence="2" key="1">
    <citation type="submission" date="2022-05" db="EMBL/GenBank/DDBJ databases">
        <title>The Musa troglodytarum L. genome provides insights into the mechanism of non-climacteric behaviour and enrichment of carotenoids.</title>
        <authorList>
            <person name="Wang J."/>
        </authorList>
    </citation>
    <scope>NUCLEOTIDE SEQUENCE</scope>
    <source>
        <tissue evidence="2">Leaf</tissue>
    </source>
</reference>
<evidence type="ECO:0000256" key="1">
    <source>
        <dbReference type="SAM" id="MobiDB-lite"/>
    </source>
</evidence>
<evidence type="ECO:0000313" key="2">
    <source>
        <dbReference type="EMBL" id="URE17798.1"/>
    </source>
</evidence>
<dbReference type="Proteomes" id="UP001055439">
    <property type="component" value="Chromosome 7"/>
</dbReference>